<dbReference type="EMBL" id="CAXHTB010000015">
    <property type="protein sequence ID" value="CAL0320611.1"/>
    <property type="molecule type" value="Genomic_DNA"/>
</dbReference>
<dbReference type="GO" id="GO:0010020">
    <property type="term" value="P:chloroplast fission"/>
    <property type="evidence" value="ECO:0007669"/>
    <property type="project" value="TreeGrafter"/>
</dbReference>
<evidence type="ECO:0000256" key="1">
    <source>
        <dbReference type="ARBA" id="ARBA00022737"/>
    </source>
</evidence>
<evidence type="ECO:0000313" key="3">
    <source>
        <dbReference type="EMBL" id="CAL0320611.1"/>
    </source>
</evidence>
<evidence type="ECO:0008006" key="5">
    <source>
        <dbReference type="Google" id="ProtNLM"/>
    </source>
</evidence>
<evidence type="ECO:0000256" key="2">
    <source>
        <dbReference type="SAM" id="MobiDB-lite"/>
    </source>
</evidence>
<dbReference type="SUPFAM" id="SSF82185">
    <property type="entry name" value="Histone H3 K4-specific methyltransferase SET7/9 N-terminal domain"/>
    <property type="match status" value="1"/>
</dbReference>
<dbReference type="InterPro" id="IPR036525">
    <property type="entry name" value="Tubulin/FtsZ_GTPase_sf"/>
</dbReference>
<dbReference type="AlphaFoldDB" id="A0AAV1XFW0"/>
<gene>
    <name evidence="3" type="ORF">LLUT_LOCUS21671</name>
</gene>
<dbReference type="PANTHER" id="PTHR43215">
    <property type="entry name" value="RADIAL SPOKE HEAD 1 HOMOLOG"/>
    <property type="match status" value="1"/>
</dbReference>
<sequence>MDLSTFLTFKSLSNPSPFPFPSLPSLRHRNYAFRSRRISKPFVRITMCLEKRSSSNGYRQTKSDFVDVVGIGSRKDAVLDFCLNSKFQLASLRFWNILMKESQEAQLQQRPIEEYCPRIVKAPIFMKSCSKTIVLVASAGYGLDHTVAVDIFETVRSRNGSTVAIVLKPFNFEGLRRQDEVKALLGKLKANTDLLIEIDIDALLKKDLLTLDEAMKTTNDAVLLAIKAIFILKSVCFFPTYLRFLVSIIQLYDYRWIDLQEMHKKLIHRLHDGMKEASTSEVNKILGCYKEAEIGFGAAYNIETSILNSIFDCPFLGVRLKDPNSIVICILASSVPINDSDIAAFVGTFRQTTEYKRDIILSTVHEPNVEPNQLITTVLTLGLNAEQSPQSGGILSTLALHFPLLFSFWERHNQQQIATKKENAVSPHEVSDSNDINEGATRIATDLIDENPSKDYEELEPAVSSSSNSELPTSRGSEKSEDSFDSMAKYSIHYDSINEGVAVGDSAFQRERLENWNLGPGYEVAKEWAQERAADSTPVVDKISIFHLPVGVRPSEELKDYSKDPFMRKQHEPEIDNDAKVPTINGGMSSWSTVTDAGLEAVMEFAYSLLKGNDANKPKKHGVLSVRAASMLEAERDLPKKWSPVVEMPYRGGRYKGRCQGGLPEGKGRLVLGDGSIYDGLWRYGKRSGTGTFYFKNGDMFQGSWRDDVMHGKGWFYFHTGDRWFANFWKGKADGEGRFYTKSGDAFFGSFKDGWRHSQFLCINANGTRYIEMWELGVLVGTKHLGR</sequence>
<name>A0AAV1XFW0_LUPLU</name>
<evidence type="ECO:0000313" key="4">
    <source>
        <dbReference type="Proteomes" id="UP001497480"/>
    </source>
</evidence>
<dbReference type="Gene3D" id="3.40.50.1440">
    <property type="entry name" value="Tubulin/FtsZ, GTPase domain"/>
    <property type="match status" value="1"/>
</dbReference>
<dbReference type="Proteomes" id="UP001497480">
    <property type="component" value="Unassembled WGS sequence"/>
</dbReference>
<dbReference type="InterPro" id="IPR003409">
    <property type="entry name" value="MORN"/>
</dbReference>
<feature type="region of interest" description="Disordered" evidence="2">
    <location>
        <begin position="447"/>
        <end position="482"/>
    </location>
</feature>
<protein>
    <recommendedName>
        <fullName evidence="5">Protein ACCUMULATION AND REPLICATION OF CHLOROPLASTS 3</fullName>
    </recommendedName>
</protein>
<organism evidence="3 4">
    <name type="scientific">Lupinus luteus</name>
    <name type="common">European yellow lupine</name>
    <dbReference type="NCBI Taxonomy" id="3873"/>
    <lineage>
        <taxon>Eukaryota</taxon>
        <taxon>Viridiplantae</taxon>
        <taxon>Streptophyta</taxon>
        <taxon>Embryophyta</taxon>
        <taxon>Tracheophyta</taxon>
        <taxon>Spermatophyta</taxon>
        <taxon>Magnoliopsida</taxon>
        <taxon>eudicotyledons</taxon>
        <taxon>Gunneridae</taxon>
        <taxon>Pentapetalae</taxon>
        <taxon>rosids</taxon>
        <taxon>fabids</taxon>
        <taxon>Fabales</taxon>
        <taxon>Fabaceae</taxon>
        <taxon>Papilionoideae</taxon>
        <taxon>50 kb inversion clade</taxon>
        <taxon>genistoids sensu lato</taxon>
        <taxon>core genistoids</taxon>
        <taxon>Genisteae</taxon>
        <taxon>Lupinus</taxon>
    </lineage>
</organism>
<dbReference type="Gene3D" id="2.20.110.10">
    <property type="entry name" value="Histone H3 K4-specific methyltransferase SET7/9 N-terminal domain"/>
    <property type="match status" value="2"/>
</dbReference>
<keyword evidence="1" id="KW-0677">Repeat</keyword>
<dbReference type="SMART" id="SM00698">
    <property type="entry name" value="MORN"/>
    <property type="match status" value="3"/>
</dbReference>
<accession>A0AAV1XFW0</accession>
<keyword evidence="4" id="KW-1185">Reference proteome</keyword>
<proteinExistence type="predicted"/>
<comment type="caution">
    <text evidence="3">The sequence shown here is derived from an EMBL/GenBank/DDBJ whole genome shotgun (WGS) entry which is preliminary data.</text>
</comment>
<dbReference type="GO" id="GO:0005829">
    <property type="term" value="C:cytosol"/>
    <property type="evidence" value="ECO:0007669"/>
    <property type="project" value="TreeGrafter"/>
</dbReference>
<dbReference type="Pfam" id="PF02493">
    <property type="entry name" value="MORN"/>
    <property type="match status" value="4"/>
</dbReference>
<dbReference type="SUPFAM" id="SSF52490">
    <property type="entry name" value="Tubulin nucleotide-binding domain-like"/>
    <property type="match status" value="1"/>
</dbReference>
<dbReference type="GO" id="GO:0009707">
    <property type="term" value="C:chloroplast outer membrane"/>
    <property type="evidence" value="ECO:0007669"/>
    <property type="project" value="TreeGrafter"/>
</dbReference>
<dbReference type="PANTHER" id="PTHR43215:SF15">
    <property type="entry name" value="PROTEIN ACCUMULATION AND REPLICATION OF CHLOROPLASTS 3, CHLOROPLASTIC"/>
    <property type="match status" value="1"/>
</dbReference>
<feature type="compositionally biased region" description="Polar residues" evidence="2">
    <location>
        <begin position="463"/>
        <end position="475"/>
    </location>
</feature>
<reference evidence="3 4" key="1">
    <citation type="submission" date="2024-03" db="EMBL/GenBank/DDBJ databases">
        <authorList>
            <person name="Martinez-Hernandez J."/>
        </authorList>
    </citation>
    <scope>NUCLEOTIDE SEQUENCE [LARGE SCALE GENOMIC DNA]</scope>
</reference>
<feature type="region of interest" description="Disordered" evidence="2">
    <location>
        <begin position="419"/>
        <end position="438"/>
    </location>
</feature>